<evidence type="ECO:0000313" key="3">
    <source>
        <dbReference type="Proteomes" id="UP001149074"/>
    </source>
</evidence>
<dbReference type="GeneID" id="81356047"/>
<dbReference type="AlphaFoldDB" id="A0A9W9FQ66"/>
<keyword evidence="3" id="KW-1185">Reference proteome</keyword>
<organism evidence="2 3">
    <name type="scientific">Penicillium argentinense</name>
    <dbReference type="NCBI Taxonomy" id="1131581"/>
    <lineage>
        <taxon>Eukaryota</taxon>
        <taxon>Fungi</taxon>
        <taxon>Dikarya</taxon>
        <taxon>Ascomycota</taxon>
        <taxon>Pezizomycotina</taxon>
        <taxon>Eurotiomycetes</taxon>
        <taxon>Eurotiomycetidae</taxon>
        <taxon>Eurotiales</taxon>
        <taxon>Aspergillaceae</taxon>
        <taxon>Penicillium</taxon>
    </lineage>
</organism>
<evidence type="ECO:0000256" key="1">
    <source>
        <dbReference type="SAM" id="SignalP"/>
    </source>
</evidence>
<accession>A0A9W9FQ66</accession>
<feature type="signal peptide" evidence="1">
    <location>
        <begin position="1"/>
        <end position="19"/>
    </location>
</feature>
<comment type="caution">
    <text evidence="2">The sequence shown here is derived from an EMBL/GenBank/DDBJ whole genome shotgun (WGS) entry which is preliminary data.</text>
</comment>
<reference evidence="2" key="1">
    <citation type="submission" date="2022-11" db="EMBL/GenBank/DDBJ databases">
        <authorList>
            <person name="Petersen C."/>
        </authorList>
    </citation>
    <scope>NUCLEOTIDE SEQUENCE</scope>
    <source>
        <strain evidence="2">IBT 30761</strain>
    </source>
</reference>
<proteinExistence type="predicted"/>
<feature type="chain" id="PRO_5040960606" description="Secreted protein" evidence="1">
    <location>
        <begin position="20"/>
        <end position="167"/>
    </location>
</feature>
<protein>
    <recommendedName>
        <fullName evidence="4">Secreted protein</fullName>
    </recommendedName>
</protein>
<dbReference type="RefSeq" id="XP_056477425.1">
    <property type="nucleotide sequence ID" value="XM_056617068.1"/>
</dbReference>
<dbReference type="Proteomes" id="UP001149074">
    <property type="component" value="Unassembled WGS sequence"/>
</dbReference>
<name>A0A9W9FQ66_9EURO</name>
<evidence type="ECO:0008006" key="4">
    <source>
        <dbReference type="Google" id="ProtNLM"/>
    </source>
</evidence>
<dbReference type="EMBL" id="JAPQKI010000004">
    <property type="protein sequence ID" value="KAJ5104045.1"/>
    <property type="molecule type" value="Genomic_DNA"/>
</dbReference>
<reference evidence="2" key="2">
    <citation type="journal article" date="2023" name="IMA Fungus">
        <title>Comparative genomic study of the Penicillium genus elucidates a diverse pangenome and 15 lateral gene transfer events.</title>
        <authorList>
            <person name="Petersen C."/>
            <person name="Sorensen T."/>
            <person name="Nielsen M.R."/>
            <person name="Sondergaard T.E."/>
            <person name="Sorensen J.L."/>
            <person name="Fitzpatrick D.A."/>
            <person name="Frisvad J.C."/>
            <person name="Nielsen K.L."/>
        </authorList>
    </citation>
    <scope>NUCLEOTIDE SEQUENCE</scope>
    <source>
        <strain evidence="2">IBT 30761</strain>
    </source>
</reference>
<gene>
    <name evidence="2" type="ORF">N7532_004574</name>
</gene>
<keyword evidence="1" id="KW-0732">Signal</keyword>
<sequence length="167" mass="17976">MRCVQTCLLVTAALSGHLSIRFQSVSQAVERSGTDDTNKSSRRGVVFFESERAKNQGVTMGRDGEEMDDECDGGNTSGRGVVRVFNGDPAIRLLAMPSSLPSTFSMLRFLLPDPAHGVPMDLKGDPSTGRDRLGPPPCLLRLHAVGLRIATHPQAWENAVSDVVTEA</sequence>
<evidence type="ECO:0000313" key="2">
    <source>
        <dbReference type="EMBL" id="KAJ5104045.1"/>
    </source>
</evidence>